<keyword evidence="1 6" id="KW-0819">tRNA processing</keyword>
<dbReference type="HAMAP" id="MF_00227">
    <property type="entry name" value="RNase_P"/>
    <property type="match status" value="1"/>
</dbReference>
<proteinExistence type="inferred from homology"/>
<keyword evidence="5 6" id="KW-0694">RNA-binding</keyword>
<dbReference type="AlphaFoldDB" id="A0AAP4F507"/>
<evidence type="ECO:0000256" key="7">
    <source>
        <dbReference type="NCBIfam" id="TIGR00188"/>
    </source>
</evidence>
<evidence type="ECO:0000256" key="2">
    <source>
        <dbReference type="ARBA" id="ARBA00022722"/>
    </source>
</evidence>
<comment type="similarity">
    <text evidence="6">Belongs to the RnpA family.</text>
</comment>
<keyword evidence="4 6" id="KW-0378">Hydrolase</keyword>
<accession>A0AAP4F507</accession>
<keyword evidence="3 6" id="KW-0255">Endonuclease</keyword>
<evidence type="ECO:0000313" key="11">
    <source>
        <dbReference type="Proteomes" id="UP001224412"/>
    </source>
</evidence>
<evidence type="ECO:0000313" key="9">
    <source>
        <dbReference type="EMBL" id="MDK4289460.1"/>
    </source>
</evidence>
<comment type="subunit">
    <text evidence="6">Consists of a catalytic RNA component (M1 or rnpB) and a protein subunit.</text>
</comment>
<evidence type="ECO:0000256" key="4">
    <source>
        <dbReference type="ARBA" id="ARBA00022801"/>
    </source>
</evidence>
<dbReference type="GeneID" id="42782535"/>
<dbReference type="Gene3D" id="3.30.230.10">
    <property type="match status" value="1"/>
</dbReference>
<dbReference type="SUPFAM" id="SSF54211">
    <property type="entry name" value="Ribosomal protein S5 domain 2-like"/>
    <property type="match status" value="1"/>
</dbReference>
<dbReference type="InterPro" id="IPR020568">
    <property type="entry name" value="Ribosomal_Su5_D2-typ_SF"/>
</dbReference>
<dbReference type="NCBIfam" id="TIGR00188">
    <property type="entry name" value="rnpA"/>
    <property type="match status" value="1"/>
</dbReference>
<evidence type="ECO:0000256" key="8">
    <source>
        <dbReference type="SAM" id="MobiDB-lite"/>
    </source>
</evidence>
<evidence type="ECO:0000256" key="6">
    <source>
        <dbReference type="HAMAP-Rule" id="MF_00227"/>
    </source>
</evidence>
<comment type="caution">
    <text evidence="10">The sequence shown here is derived from an EMBL/GenBank/DDBJ whole genome shotgun (WGS) entry which is preliminary data.</text>
</comment>
<dbReference type="Pfam" id="PF00825">
    <property type="entry name" value="Ribonuclease_P"/>
    <property type="match status" value="1"/>
</dbReference>
<comment type="function">
    <text evidence="6">RNaseP catalyzes the removal of the 5'-leader sequence from pre-tRNA to produce the mature 5'-terminus. It can also cleave other RNA substrates such as 4.5S RNA. The protein component plays an auxiliary but essential role in vivo by binding to the 5'-leader sequence and broadening the substrate specificity of the ribozyme.</text>
</comment>
<dbReference type="PANTHER" id="PTHR33992">
    <property type="entry name" value="RIBONUCLEASE P PROTEIN COMPONENT"/>
    <property type="match status" value="1"/>
</dbReference>
<dbReference type="Proteomes" id="UP001224412">
    <property type="component" value="Unassembled WGS sequence"/>
</dbReference>
<dbReference type="InterPro" id="IPR014721">
    <property type="entry name" value="Ribsml_uS5_D2-typ_fold_subgr"/>
</dbReference>
<keyword evidence="12" id="KW-1185">Reference proteome</keyword>
<organism evidence="10 11">
    <name type="scientific">Corynebacterium pseudodiphtheriticum</name>
    <dbReference type="NCBI Taxonomy" id="37637"/>
    <lineage>
        <taxon>Bacteria</taxon>
        <taxon>Bacillati</taxon>
        <taxon>Actinomycetota</taxon>
        <taxon>Actinomycetes</taxon>
        <taxon>Mycobacteriales</taxon>
        <taxon>Corynebacteriaceae</taxon>
        <taxon>Corynebacterium</taxon>
    </lineage>
</organism>
<keyword evidence="2 6" id="KW-0540">Nuclease</keyword>
<dbReference type="RefSeq" id="WP_024272831.1">
    <property type="nucleotide sequence ID" value="NZ_CP137212.1"/>
</dbReference>
<evidence type="ECO:0000256" key="5">
    <source>
        <dbReference type="ARBA" id="ARBA00022884"/>
    </source>
</evidence>
<dbReference type="GO" id="GO:0030677">
    <property type="term" value="C:ribonuclease P complex"/>
    <property type="evidence" value="ECO:0007669"/>
    <property type="project" value="TreeGrafter"/>
</dbReference>
<comment type="catalytic activity">
    <reaction evidence="6">
        <text>Endonucleolytic cleavage of RNA, removing 5'-extranucleotides from tRNA precursor.</text>
        <dbReference type="EC" id="3.1.26.5"/>
    </reaction>
</comment>
<name>A0AAP4F507_9CORY</name>
<evidence type="ECO:0000256" key="3">
    <source>
        <dbReference type="ARBA" id="ARBA00022759"/>
    </source>
</evidence>
<dbReference type="EMBL" id="JASNVH010000007">
    <property type="protein sequence ID" value="MDK4306986.1"/>
    <property type="molecule type" value="Genomic_DNA"/>
</dbReference>
<sequence>MLPRQHKLTSPQQFRRVTKKGRRAGSRSVIAHCYQQQGSETLAVSGPRFGLIVSKSIGNAVVRHRTARQLRHICRELCVELDPAVDVVVRALPALVDAEPQQLRKDVRSAVFRALKKLEKTSAHIAPNASTAKNAEAATQ</sequence>
<dbReference type="GO" id="GO:0000049">
    <property type="term" value="F:tRNA binding"/>
    <property type="evidence" value="ECO:0007669"/>
    <property type="project" value="UniProtKB-UniRule"/>
</dbReference>
<dbReference type="GO" id="GO:0001682">
    <property type="term" value="P:tRNA 5'-leader removal"/>
    <property type="evidence" value="ECO:0007669"/>
    <property type="project" value="UniProtKB-UniRule"/>
</dbReference>
<dbReference type="GO" id="GO:0004526">
    <property type="term" value="F:ribonuclease P activity"/>
    <property type="evidence" value="ECO:0007669"/>
    <property type="project" value="UniProtKB-UniRule"/>
</dbReference>
<evidence type="ECO:0000313" key="12">
    <source>
        <dbReference type="Proteomes" id="UP001239759"/>
    </source>
</evidence>
<evidence type="ECO:0000256" key="1">
    <source>
        <dbReference type="ARBA" id="ARBA00022694"/>
    </source>
</evidence>
<dbReference type="PANTHER" id="PTHR33992:SF1">
    <property type="entry name" value="RIBONUCLEASE P PROTEIN COMPONENT"/>
    <property type="match status" value="1"/>
</dbReference>
<feature type="region of interest" description="Disordered" evidence="8">
    <location>
        <begin position="1"/>
        <end position="24"/>
    </location>
</feature>
<gene>
    <name evidence="6 10" type="primary">rnpA</name>
    <name evidence="9" type="ORF">QPX23_01745</name>
    <name evidence="10" type="ORF">QPX42_05430</name>
</gene>
<dbReference type="EMBL" id="JASNUQ010000002">
    <property type="protein sequence ID" value="MDK4289460.1"/>
    <property type="molecule type" value="Genomic_DNA"/>
</dbReference>
<dbReference type="EC" id="3.1.26.5" evidence="6 7"/>
<evidence type="ECO:0000313" key="10">
    <source>
        <dbReference type="EMBL" id="MDK4306986.1"/>
    </source>
</evidence>
<reference evidence="10 12" key="1">
    <citation type="submission" date="2023-05" db="EMBL/GenBank/DDBJ databases">
        <title>Metabolic capabilities are highly conserved among human nasal-associated Corynebacterium species in pangenomic analyses.</title>
        <authorList>
            <person name="Tran T.H."/>
            <person name="Roberts A.Q."/>
            <person name="Escapa I.F."/>
            <person name="Gao W."/>
            <person name="Conlan S."/>
            <person name="Kong H."/>
            <person name="Segre J.A."/>
            <person name="Kelly M.S."/>
            <person name="Lemon K.P."/>
        </authorList>
    </citation>
    <scope>NUCLEOTIDE SEQUENCE</scope>
    <source>
        <strain evidence="10">KPL2773</strain>
        <strain evidence="9 12">KPL3772</strain>
    </source>
</reference>
<protein>
    <recommendedName>
        <fullName evidence="6 7">Ribonuclease P protein component</fullName>
        <shortName evidence="6">RNase P protein</shortName>
        <shortName evidence="6">RNaseP protein</shortName>
        <ecNumber evidence="6 7">3.1.26.5</ecNumber>
    </recommendedName>
    <alternativeName>
        <fullName evidence="6">Protein C5</fullName>
    </alternativeName>
</protein>
<dbReference type="Proteomes" id="UP001239759">
    <property type="component" value="Unassembled WGS sequence"/>
</dbReference>
<dbReference type="GO" id="GO:0042781">
    <property type="term" value="F:3'-tRNA processing endoribonuclease activity"/>
    <property type="evidence" value="ECO:0007669"/>
    <property type="project" value="TreeGrafter"/>
</dbReference>
<dbReference type="InterPro" id="IPR000100">
    <property type="entry name" value="RNase_P"/>
</dbReference>